<dbReference type="Gene3D" id="3.30.360.10">
    <property type="entry name" value="Dihydrodipicolinate Reductase, domain 2"/>
    <property type="match status" value="1"/>
</dbReference>
<dbReference type="Proteomes" id="UP000026922">
    <property type="component" value="Unassembled WGS sequence"/>
</dbReference>
<evidence type="ECO:0000313" key="3">
    <source>
        <dbReference type="EMBL" id="ETZ04575.1"/>
    </source>
</evidence>
<dbReference type="InterPro" id="IPR000683">
    <property type="entry name" value="Gfo/Idh/MocA-like_OxRdtase_N"/>
</dbReference>
<dbReference type="InterPro" id="IPR036291">
    <property type="entry name" value="NAD(P)-bd_dom_sf"/>
</dbReference>
<organism evidence="3 4">
    <name type="scientific">Holospora undulata HU1</name>
    <dbReference type="NCBI Taxonomy" id="1321371"/>
    <lineage>
        <taxon>Bacteria</taxon>
        <taxon>Pseudomonadati</taxon>
        <taxon>Pseudomonadota</taxon>
        <taxon>Alphaproteobacteria</taxon>
        <taxon>Holosporales</taxon>
        <taxon>Holosporaceae</taxon>
        <taxon>Holospora</taxon>
    </lineage>
</organism>
<feature type="domain" description="GFO/IDH/MocA-like oxidoreductase" evidence="2">
    <location>
        <begin position="123"/>
        <end position="231"/>
    </location>
</feature>
<dbReference type="InterPro" id="IPR055170">
    <property type="entry name" value="GFO_IDH_MocA-like_dom"/>
</dbReference>
<reference evidence="3 4" key="1">
    <citation type="journal article" date="2013" name="Genome Announc.">
        <title>Draft Genome Sequence of Holospora undulata Strain HU1, a Micronucleus-Specific Symbiont of the Ciliate Paramecium caudatum.</title>
        <authorList>
            <person name="Dohra H."/>
            <person name="Suzuki H."/>
            <person name="Suzuki T."/>
            <person name="Tanaka K."/>
            <person name="Fujishima M."/>
        </authorList>
    </citation>
    <scope>NUCLEOTIDE SEQUENCE [LARGE SCALE GENOMIC DNA]</scope>
    <source>
        <strain evidence="3 4">HU1</strain>
    </source>
</reference>
<evidence type="ECO:0000313" key="4">
    <source>
        <dbReference type="Proteomes" id="UP000026922"/>
    </source>
</evidence>
<dbReference type="GO" id="GO:0000166">
    <property type="term" value="F:nucleotide binding"/>
    <property type="evidence" value="ECO:0007669"/>
    <property type="project" value="InterPro"/>
</dbReference>
<gene>
    <name evidence="3" type="ORF">K737_301017</name>
</gene>
<dbReference type="RefSeq" id="WP_006288986.1">
    <property type="nucleotide sequence ID" value="NZ_ARPM03000173.1"/>
</dbReference>
<comment type="caution">
    <text evidence="3">The sequence shown here is derived from an EMBL/GenBank/DDBJ whole genome shotgun (WGS) entry which is preliminary data.</text>
</comment>
<dbReference type="SUPFAM" id="SSF51735">
    <property type="entry name" value="NAD(P)-binding Rossmann-fold domains"/>
    <property type="match status" value="1"/>
</dbReference>
<dbReference type="SUPFAM" id="SSF55347">
    <property type="entry name" value="Glyceraldehyde-3-phosphate dehydrogenase-like, C-terminal domain"/>
    <property type="match status" value="1"/>
</dbReference>
<dbReference type="AlphaFoldDB" id="A0A061JFV5"/>
<evidence type="ECO:0000259" key="2">
    <source>
        <dbReference type="Pfam" id="PF22725"/>
    </source>
</evidence>
<dbReference type="EMBL" id="ARPM03000173">
    <property type="protein sequence ID" value="ETZ04575.1"/>
    <property type="molecule type" value="Genomic_DNA"/>
</dbReference>
<feature type="domain" description="Gfo/Idh/MocA-like oxidoreductase N-terminal" evidence="1">
    <location>
        <begin position="2"/>
        <end position="115"/>
    </location>
</feature>
<evidence type="ECO:0000259" key="1">
    <source>
        <dbReference type="Pfam" id="PF01408"/>
    </source>
</evidence>
<dbReference type="PANTHER" id="PTHR43377:SF6">
    <property type="entry name" value="GFO_IDH_MOCA-LIKE OXIDOREDUCTASE N-TERMINAL DOMAIN-CONTAINING PROTEIN"/>
    <property type="match status" value="1"/>
</dbReference>
<dbReference type="PANTHER" id="PTHR43377">
    <property type="entry name" value="BILIVERDIN REDUCTASE A"/>
    <property type="match status" value="1"/>
</dbReference>
<name>A0A061JFV5_9PROT</name>
<dbReference type="Pfam" id="PF01408">
    <property type="entry name" value="GFO_IDH_MocA"/>
    <property type="match status" value="1"/>
</dbReference>
<dbReference type="Pfam" id="PF22725">
    <property type="entry name" value="GFO_IDH_MocA_C3"/>
    <property type="match status" value="1"/>
</dbReference>
<protein>
    <submittedName>
        <fullName evidence="3">Putative oxidoreductase YhhX</fullName>
    </submittedName>
</protein>
<proteinExistence type="predicted"/>
<dbReference type="InterPro" id="IPR051450">
    <property type="entry name" value="Gfo/Idh/MocA_Oxidoreductases"/>
</dbReference>
<keyword evidence="4" id="KW-1185">Reference proteome</keyword>
<sequence>MIAVVGCGLWGENIVRTLSEMKKLSAVFDEDDEKCSKLSQAFQVPVLTFSQILSSSHIKGVVLSVPAPVHILMACSVLNAGKHVWIEKPMALDLKQAQDVCSLAKEKSLQILVGHVIRYHGAFEKMLALVQSKAIGDILYIDCIRNNWGRVSPGEKDALWSLGVHDISLILALTSQRPIKALRYVQSCLQGGDQGILFLKFKNGIQARVTSSWLYPIKEQRCIVTGRKGSLIFDDTKQDGEELCMCLHALSETSPFISSQERTQVAYDHQELPLKRQCKAFVHTVSTGVLAPTNGMEALLGVEILSNAEEIVL</sequence>
<accession>A0A061JFV5</accession>
<dbReference type="Gene3D" id="3.40.50.720">
    <property type="entry name" value="NAD(P)-binding Rossmann-like Domain"/>
    <property type="match status" value="1"/>
</dbReference>